<dbReference type="InterPro" id="IPR036259">
    <property type="entry name" value="MFS_trans_sf"/>
</dbReference>
<feature type="transmembrane region" description="Helical" evidence="6">
    <location>
        <begin position="291"/>
        <end position="312"/>
    </location>
</feature>
<organism evidence="8">
    <name type="scientific">uncultured Aureispira sp</name>
    <dbReference type="NCBI Taxonomy" id="1331704"/>
    <lineage>
        <taxon>Bacteria</taxon>
        <taxon>Pseudomonadati</taxon>
        <taxon>Bacteroidota</taxon>
        <taxon>Saprospiria</taxon>
        <taxon>Saprospirales</taxon>
        <taxon>Saprospiraceae</taxon>
        <taxon>Aureispira</taxon>
        <taxon>environmental samples</taxon>
    </lineage>
</organism>
<dbReference type="AlphaFoldDB" id="A0A6S6TNL7"/>
<keyword evidence="4 6" id="KW-1133">Transmembrane helix</keyword>
<keyword evidence="5 6" id="KW-0472">Membrane</keyword>
<evidence type="ECO:0000256" key="1">
    <source>
        <dbReference type="ARBA" id="ARBA00004651"/>
    </source>
</evidence>
<feature type="domain" description="Major facilitator superfamily (MFS) profile" evidence="7">
    <location>
        <begin position="6"/>
        <end position="410"/>
    </location>
</feature>
<feature type="transmembrane region" description="Helical" evidence="6">
    <location>
        <begin position="228"/>
        <end position="251"/>
    </location>
</feature>
<dbReference type="Pfam" id="PF07690">
    <property type="entry name" value="MFS_1"/>
    <property type="match status" value="1"/>
</dbReference>
<evidence type="ECO:0000259" key="7">
    <source>
        <dbReference type="PROSITE" id="PS50850"/>
    </source>
</evidence>
<dbReference type="GO" id="GO:0005886">
    <property type="term" value="C:plasma membrane"/>
    <property type="evidence" value="ECO:0007669"/>
    <property type="project" value="UniProtKB-SubCell"/>
</dbReference>
<feature type="transmembrane region" description="Helical" evidence="6">
    <location>
        <begin position="144"/>
        <end position="169"/>
    </location>
</feature>
<sequence length="420" mass="47343">MKNIGAIRLLLSANFISGIAQGISMISIPAYFASSEQSNWFNIAYAIITCVSLFWSIYGGTLIDKYNRKHIFLVLNIVNAIAIGGIAYLEGMHWGNTNYWAAAVFALTFWNYNLHYPCFYAFMQEITERENYNKIASYIEIQSQMASAFAGAGAALLLGGGLTTSFFVFEIEPWTLSQIFALDACTYFVALLIIYAIRFVPIVERKEEQGTVRERLKVGYKFLKTRPYIFLFGILTHAVFVVTLLHIFNLAPLYVAQHLEAGAQVFAISEIFYATGAIIAGVAIHKIFGGIAFVKAIIIMMLITTLELIGLIASNEVWVFYLVSVCLGITNAGIRVIRISYLFKVLPNQVMGRVNSIFFLSNIMARIIFLTLFSLTFFHHSGNVIYAFLTLSIFIFVCLLILMFFYTKHYFVENPKAQRS</sequence>
<reference evidence="8" key="1">
    <citation type="submission" date="2020-01" db="EMBL/GenBank/DDBJ databases">
        <authorList>
            <person name="Meier V. D."/>
            <person name="Meier V D."/>
        </authorList>
    </citation>
    <scope>NUCLEOTIDE SEQUENCE</scope>
    <source>
        <strain evidence="8">HLG_WM_MAG_10</strain>
    </source>
</reference>
<proteinExistence type="predicted"/>
<comment type="subcellular location">
    <subcellularLocation>
        <location evidence="1">Cell membrane</location>
        <topology evidence="1">Multi-pass membrane protein</topology>
    </subcellularLocation>
</comment>
<protein>
    <submittedName>
        <fullName evidence="8">Major facilitator superfamily permease</fullName>
    </submittedName>
</protein>
<dbReference type="PANTHER" id="PTHR23513">
    <property type="entry name" value="INTEGRAL MEMBRANE EFFLUX PROTEIN-RELATED"/>
    <property type="match status" value="1"/>
</dbReference>
<accession>A0A6S6TNL7</accession>
<feature type="transmembrane region" description="Helical" evidence="6">
    <location>
        <begin position="384"/>
        <end position="406"/>
    </location>
</feature>
<evidence type="ECO:0000256" key="3">
    <source>
        <dbReference type="ARBA" id="ARBA00022692"/>
    </source>
</evidence>
<feature type="transmembrane region" description="Helical" evidence="6">
    <location>
        <begin position="357"/>
        <end position="378"/>
    </location>
</feature>
<feature type="transmembrane region" description="Helical" evidence="6">
    <location>
        <begin position="263"/>
        <end position="284"/>
    </location>
</feature>
<dbReference type="EMBL" id="CACVAQ010000293">
    <property type="protein sequence ID" value="CAA6820974.1"/>
    <property type="molecule type" value="Genomic_DNA"/>
</dbReference>
<dbReference type="InterPro" id="IPR011701">
    <property type="entry name" value="MFS"/>
</dbReference>
<dbReference type="SUPFAM" id="SSF103473">
    <property type="entry name" value="MFS general substrate transporter"/>
    <property type="match status" value="1"/>
</dbReference>
<dbReference type="PANTHER" id="PTHR23513:SF11">
    <property type="entry name" value="STAPHYLOFERRIN A TRANSPORTER"/>
    <property type="match status" value="1"/>
</dbReference>
<gene>
    <name evidence="8" type="ORF">HELGO_WM45279</name>
</gene>
<feature type="transmembrane region" description="Helical" evidence="6">
    <location>
        <begin position="175"/>
        <end position="197"/>
    </location>
</feature>
<evidence type="ECO:0000256" key="6">
    <source>
        <dbReference type="SAM" id="Phobius"/>
    </source>
</evidence>
<evidence type="ECO:0000256" key="5">
    <source>
        <dbReference type="ARBA" id="ARBA00023136"/>
    </source>
</evidence>
<feature type="transmembrane region" description="Helical" evidence="6">
    <location>
        <begin position="318"/>
        <end position="337"/>
    </location>
</feature>
<evidence type="ECO:0000256" key="2">
    <source>
        <dbReference type="ARBA" id="ARBA00022475"/>
    </source>
</evidence>
<feature type="transmembrane region" description="Helical" evidence="6">
    <location>
        <begin position="70"/>
        <end position="88"/>
    </location>
</feature>
<feature type="transmembrane region" description="Helical" evidence="6">
    <location>
        <begin position="12"/>
        <end position="34"/>
    </location>
</feature>
<dbReference type="Gene3D" id="1.20.1250.20">
    <property type="entry name" value="MFS general substrate transporter like domains"/>
    <property type="match status" value="1"/>
</dbReference>
<dbReference type="CDD" id="cd06173">
    <property type="entry name" value="MFS_MefA_like"/>
    <property type="match status" value="1"/>
</dbReference>
<dbReference type="PROSITE" id="PS50850">
    <property type="entry name" value="MFS"/>
    <property type="match status" value="1"/>
</dbReference>
<keyword evidence="3 6" id="KW-0812">Transmembrane</keyword>
<feature type="transmembrane region" description="Helical" evidence="6">
    <location>
        <begin position="40"/>
        <end position="58"/>
    </location>
</feature>
<feature type="transmembrane region" description="Helical" evidence="6">
    <location>
        <begin position="100"/>
        <end position="123"/>
    </location>
</feature>
<dbReference type="InterPro" id="IPR020846">
    <property type="entry name" value="MFS_dom"/>
</dbReference>
<dbReference type="GO" id="GO:0022857">
    <property type="term" value="F:transmembrane transporter activity"/>
    <property type="evidence" value="ECO:0007669"/>
    <property type="project" value="InterPro"/>
</dbReference>
<evidence type="ECO:0000256" key="4">
    <source>
        <dbReference type="ARBA" id="ARBA00022989"/>
    </source>
</evidence>
<keyword evidence="2" id="KW-1003">Cell membrane</keyword>
<name>A0A6S6TNL7_9BACT</name>
<evidence type="ECO:0000313" key="8">
    <source>
        <dbReference type="EMBL" id="CAA6820974.1"/>
    </source>
</evidence>